<evidence type="ECO:0000313" key="2">
    <source>
        <dbReference type="Proteomes" id="UP001432062"/>
    </source>
</evidence>
<dbReference type="CDD" id="cd00586">
    <property type="entry name" value="4HBT"/>
    <property type="match status" value="1"/>
</dbReference>
<gene>
    <name evidence="1" type="ORF">OG563_10935</name>
</gene>
<dbReference type="Pfam" id="PF13279">
    <property type="entry name" value="4HBT_2"/>
    <property type="match status" value="1"/>
</dbReference>
<dbReference type="SUPFAM" id="SSF54637">
    <property type="entry name" value="Thioesterase/thiol ester dehydrase-isomerase"/>
    <property type="match status" value="1"/>
</dbReference>
<dbReference type="Gene3D" id="3.10.129.10">
    <property type="entry name" value="Hotdog Thioesterase"/>
    <property type="match status" value="1"/>
</dbReference>
<dbReference type="RefSeq" id="WP_329413048.1">
    <property type="nucleotide sequence ID" value="NZ_CP109441.1"/>
</dbReference>
<evidence type="ECO:0000313" key="1">
    <source>
        <dbReference type="EMBL" id="WUV48654.1"/>
    </source>
</evidence>
<organism evidence="1 2">
    <name type="scientific">Nocardia vinacea</name>
    <dbReference type="NCBI Taxonomy" id="96468"/>
    <lineage>
        <taxon>Bacteria</taxon>
        <taxon>Bacillati</taxon>
        <taxon>Actinomycetota</taxon>
        <taxon>Actinomycetes</taxon>
        <taxon>Mycobacteriales</taxon>
        <taxon>Nocardiaceae</taxon>
        <taxon>Nocardia</taxon>
    </lineage>
</organism>
<keyword evidence="2" id="KW-1185">Reference proteome</keyword>
<sequence>MGFALSITVSPEDIDGNGHMNQAVYLQYAERARWACLREGGLSQEKLLDAGVGPISLRVTLEFKQELFVGDEVTVTCDFAWDGKTHQTIQEIRKADGTVSAEIVGVGGLLDLTERRLVPDAARYFRDLAENPTVFGLGRSA</sequence>
<protein>
    <submittedName>
        <fullName evidence="1">Acyl-CoA thioesterase</fullName>
    </submittedName>
</protein>
<dbReference type="InterPro" id="IPR029069">
    <property type="entry name" value="HotDog_dom_sf"/>
</dbReference>
<reference evidence="1" key="1">
    <citation type="submission" date="2022-10" db="EMBL/GenBank/DDBJ databases">
        <title>The complete genomes of actinobacterial strains from the NBC collection.</title>
        <authorList>
            <person name="Joergensen T.S."/>
            <person name="Alvarez Arevalo M."/>
            <person name="Sterndorff E.B."/>
            <person name="Faurdal D."/>
            <person name="Vuksanovic O."/>
            <person name="Mourched A.-S."/>
            <person name="Charusanti P."/>
            <person name="Shaw S."/>
            <person name="Blin K."/>
            <person name="Weber T."/>
        </authorList>
    </citation>
    <scope>NUCLEOTIDE SEQUENCE</scope>
    <source>
        <strain evidence="1">NBC_01482</strain>
    </source>
</reference>
<dbReference type="EMBL" id="CP109441">
    <property type="protein sequence ID" value="WUV48654.1"/>
    <property type="molecule type" value="Genomic_DNA"/>
</dbReference>
<dbReference type="Proteomes" id="UP001432062">
    <property type="component" value="Chromosome"/>
</dbReference>
<accession>A0ABZ1YZH9</accession>
<name>A0ABZ1YZH9_9NOCA</name>
<proteinExistence type="predicted"/>